<gene>
    <name evidence="2" type="ORF">HRJ34_00315</name>
</gene>
<reference evidence="2" key="1">
    <citation type="submission" date="2020-07" db="EMBL/GenBank/DDBJ databases">
        <authorList>
            <person name="Camacho E."/>
        </authorList>
    </citation>
    <scope>NUCLEOTIDE SEQUENCE</scope>
    <source>
        <strain evidence="2">MPO218</strain>
    </source>
</reference>
<sequence length="201" mass="21798">MTKEDPFHEPLPAETELEMRHAALREMVERDRQSAWQIAHYERSQRDEYTSKLRFGLATLNAASLVTVLNLSAAFAGMWPAAPVIAAGIYFLGTLSAGSSLFAHQTRLIELVGDTSARAMILDRAASLCAFPVGSAENARLGEAMEQAHAHAQKTFPLSMSAIYMQHTAALCWASAFLLLGVAKIASLFPAPAWAPWLAVG</sequence>
<feature type="transmembrane region" description="Helical" evidence="1">
    <location>
        <begin position="170"/>
        <end position="191"/>
    </location>
</feature>
<feature type="transmembrane region" description="Helical" evidence="1">
    <location>
        <begin position="81"/>
        <end position="103"/>
    </location>
</feature>
<keyword evidence="1" id="KW-0812">Transmembrane</keyword>
<dbReference type="AlphaFoldDB" id="A0A975D386"/>
<name>A0A975D386_9SPHN</name>
<organism evidence="2 3">
    <name type="scientific">Rhizorhabdus wittichii</name>
    <dbReference type="NCBI Taxonomy" id="160791"/>
    <lineage>
        <taxon>Bacteria</taxon>
        <taxon>Pseudomonadati</taxon>
        <taxon>Pseudomonadota</taxon>
        <taxon>Alphaproteobacteria</taxon>
        <taxon>Sphingomonadales</taxon>
        <taxon>Sphingomonadaceae</taxon>
        <taxon>Rhizorhabdus</taxon>
    </lineage>
</organism>
<dbReference type="EMBL" id="CP059319">
    <property type="protein sequence ID" value="QTH22023.1"/>
    <property type="molecule type" value="Genomic_DNA"/>
</dbReference>
<feature type="transmembrane region" description="Helical" evidence="1">
    <location>
        <begin position="53"/>
        <end position="75"/>
    </location>
</feature>
<evidence type="ECO:0000256" key="1">
    <source>
        <dbReference type="SAM" id="Phobius"/>
    </source>
</evidence>
<protein>
    <submittedName>
        <fullName evidence="2">Uncharacterized protein</fullName>
    </submittedName>
</protein>
<evidence type="ECO:0000313" key="2">
    <source>
        <dbReference type="EMBL" id="QTH22023.1"/>
    </source>
</evidence>
<dbReference type="RefSeq" id="WP_208633044.1">
    <property type="nucleotide sequence ID" value="NZ_CP059319.1"/>
</dbReference>
<keyword evidence="1" id="KW-1133">Transmembrane helix</keyword>
<accession>A0A975D386</accession>
<reference evidence="2" key="2">
    <citation type="submission" date="2021-04" db="EMBL/GenBank/DDBJ databases">
        <title>Isolation and genomic analysis of the ibuprofen-degrading bacterium Sphingomonas strain MPO218.</title>
        <authorList>
            <person name="Aulestia M."/>
            <person name="Flores A."/>
            <person name="Mangas E.L."/>
            <person name="Perez-Pulido A.J."/>
            <person name="Santero E."/>
            <person name="Camacho E.M."/>
        </authorList>
    </citation>
    <scope>NUCLEOTIDE SEQUENCE</scope>
    <source>
        <strain evidence="2">MPO218</strain>
    </source>
</reference>
<dbReference type="Proteomes" id="UP000664914">
    <property type="component" value="Chromosome"/>
</dbReference>
<keyword evidence="1" id="KW-0472">Membrane</keyword>
<evidence type="ECO:0000313" key="3">
    <source>
        <dbReference type="Proteomes" id="UP000664914"/>
    </source>
</evidence>
<proteinExistence type="predicted"/>